<evidence type="ECO:0000313" key="3">
    <source>
        <dbReference type="Proteomes" id="UP001314229"/>
    </source>
</evidence>
<keyword evidence="3" id="KW-1185">Reference proteome</keyword>
<feature type="region of interest" description="Disordered" evidence="1">
    <location>
        <begin position="83"/>
        <end position="109"/>
    </location>
</feature>
<proteinExistence type="predicted"/>
<protein>
    <submittedName>
        <fullName evidence="2">Uncharacterized protein</fullName>
    </submittedName>
</protein>
<dbReference type="Proteomes" id="UP001314229">
    <property type="component" value="Unassembled WGS sequence"/>
</dbReference>
<evidence type="ECO:0000256" key="1">
    <source>
        <dbReference type="SAM" id="MobiDB-lite"/>
    </source>
</evidence>
<comment type="caution">
    <text evidence="2">The sequence shown here is derived from an EMBL/GenBank/DDBJ whole genome shotgun (WGS) entry which is preliminary data.</text>
</comment>
<dbReference type="AlphaFoldDB" id="A0AAV1PFW5"/>
<organism evidence="2 3">
    <name type="scientific">Scomber scombrus</name>
    <name type="common">Atlantic mackerel</name>
    <name type="synonym">Scomber vernalis</name>
    <dbReference type="NCBI Taxonomy" id="13677"/>
    <lineage>
        <taxon>Eukaryota</taxon>
        <taxon>Metazoa</taxon>
        <taxon>Chordata</taxon>
        <taxon>Craniata</taxon>
        <taxon>Vertebrata</taxon>
        <taxon>Euteleostomi</taxon>
        <taxon>Actinopterygii</taxon>
        <taxon>Neopterygii</taxon>
        <taxon>Teleostei</taxon>
        <taxon>Neoteleostei</taxon>
        <taxon>Acanthomorphata</taxon>
        <taxon>Pelagiaria</taxon>
        <taxon>Scombriformes</taxon>
        <taxon>Scombridae</taxon>
        <taxon>Scomber</taxon>
    </lineage>
</organism>
<gene>
    <name evidence="2" type="ORF">FSCOSCO3_A017447</name>
</gene>
<evidence type="ECO:0000313" key="2">
    <source>
        <dbReference type="EMBL" id="CAK6970852.1"/>
    </source>
</evidence>
<accession>A0AAV1PFW5</accession>
<name>A0AAV1PFW5_SCOSC</name>
<dbReference type="EMBL" id="CAWUFR010000166">
    <property type="protein sequence ID" value="CAK6970852.1"/>
    <property type="molecule type" value="Genomic_DNA"/>
</dbReference>
<reference evidence="2 3" key="1">
    <citation type="submission" date="2024-01" db="EMBL/GenBank/DDBJ databases">
        <authorList>
            <person name="Alioto T."/>
            <person name="Alioto T."/>
            <person name="Gomez Garrido J."/>
        </authorList>
    </citation>
    <scope>NUCLEOTIDE SEQUENCE [LARGE SCALE GENOMIC DNA]</scope>
</reference>
<sequence length="176" mass="19540">MVGDPSDFGFISETVNITRQRNSGTLSDFDLMKFITLTLSFKTSSNTGLFILAASASLCTTQRVRFTSGFSFLIRATGSSRYRLEEEEDDDEKKKKRERKKERKEAGGWSSINTASWRWINTHQVQQPPVGSLQGVFAGGLPPASGSVSPPLLLEEGRFPPRDIPPSSLIVVLRDR</sequence>